<dbReference type="AlphaFoldDB" id="A0A016V8T6"/>
<protein>
    <submittedName>
        <fullName evidence="1">Uncharacterized protein</fullName>
    </submittedName>
</protein>
<keyword evidence="2" id="KW-1185">Reference proteome</keyword>
<evidence type="ECO:0000313" key="1">
    <source>
        <dbReference type="EMBL" id="EYC24034.1"/>
    </source>
</evidence>
<sequence length="101" mass="11499">MEAAARQNVELRLDKTVTLNSGSTLTQRLDIKVPECGLGGNAEVTYMACFLRRGECKRCEGEMFYLTTMSRGVKSQERKMEAKTMRTRLYSDLSTLRGMMF</sequence>
<reference evidence="2" key="1">
    <citation type="journal article" date="2015" name="Nat. Genet.">
        <title>The genome and transcriptome of the zoonotic hookworm Ancylostoma ceylanicum identify infection-specific gene families.</title>
        <authorList>
            <person name="Schwarz E.M."/>
            <person name="Hu Y."/>
            <person name="Antoshechkin I."/>
            <person name="Miller M.M."/>
            <person name="Sternberg P.W."/>
            <person name="Aroian R.V."/>
        </authorList>
    </citation>
    <scope>NUCLEOTIDE SEQUENCE</scope>
    <source>
        <strain evidence="2">HY135</strain>
    </source>
</reference>
<comment type="caution">
    <text evidence="1">The sequence shown here is derived from an EMBL/GenBank/DDBJ whole genome shotgun (WGS) entry which is preliminary data.</text>
</comment>
<dbReference type="Proteomes" id="UP000024635">
    <property type="component" value="Unassembled WGS sequence"/>
</dbReference>
<dbReference type="EMBL" id="JARK01001350">
    <property type="protein sequence ID" value="EYC24034.1"/>
    <property type="molecule type" value="Genomic_DNA"/>
</dbReference>
<evidence type="ECO:0000313" key="2">
    <source>
        <dbReference type="Proteomes" id="UP000024635"/>
    </source>
</evidence>
<accession>A0A016V8T6</accession>
<proteinExistence type="predicted"/>
<organism evidence="1 2">
    <name type="scientific">Ancylostoma ceylanicum</name>
    <dbReference type="NCBI Taxonomy" id="53326"/>
    <lineage>
        <taxon>Eukaryota</taxon>
        <taxon>Metazoa</taxon>
        <taxon>Ecdysozoa</taxon>
        <taxon>Nematoda</taxon>
        <taxon>Chromadorea</taxon>
        <taxon>Rhabditida</taxon>
        <taxon>Rhabditina</taxon>
        <taxon>Rhabditomorpha</taxon>
        <taxon>Strongyloidea</taxon>
        <taxon>Ancylostomatidae</taxon>
        <taxon>Ancylostomatinae</taxon>
        <taxon>Ancylostoma</taxon>
    </lineage>
</organism>
<gene>
    <name evidence="1" type="primary">Acey_s0014.g2280</name>
    <name evidence="1" type="ORF">Y032_0014g2280</name>
</gene>
<name>A0A016V8T6_9BILA</name>